<organism evidence="1 2">
    <name type="scientific">Chryseolinea lacunae</name>
    <dbReference type="NCBI Taxonomy" id="2801331"/>
    <lineage>
        <taxon>Bacteria</taxon>
        <taxon>Pseudomonadati</taxon>
        <taxon>Bacteroidota</taxon>
        <taxon>Cytophagia</taxon>
        <taxon>Cytophagales</taxon>
        <taxon>Fulvivirgaceae</taxon>
        <taxon>Chryseolinea</taxon>
    </lineage>
</organism>
<keyword evidence="2" id="KW-1185">Reference proteome</keyword>
<dbReference type="EMBL" id="JAERRB010000006">
    <property type="protein sequence ID" value="MBL0743165.1"/>
    <property type="molecule type" value="Genomic_DNA"/>
</dbReference>
<protein>
    <submittedName>
        <fullName evidence="1">Uncharacterized protein</fullName>
    </submittedName>
</protein>
<accession>A0ABS1KV01</accession>
<comment type="caution">
    <text evidence="1">The sequence shown here is derived from an EMBL/GenBank/DDBJ whole genome shotgun (WGS) entry which is preliminary data.</text>
</comment>
<name>A0ABS1KV01_9BACT</name>
<proteinExistence type="predicted"/>
<sequence>MRAEENNVCRFGLDDIIPLPAASVAKDHSEKQDEEHYANRWQQLTLRICIV</sequence>
<gene>
    <name evidence="1" type="ORF">JI741_18180</name>
</gene>
<reference evidence="1 2" key="1">
    <citation type="submission" date="2021-01" db="EMBL/GenBank/DDBJ databases">
        <title>Chryseolinea sp. Jin1 Genome sequencing and assembly.</title>
        <authorList>
            <person name="Kim I."/>
        </authorList>
    </citation>
    <scope>NUCLEOTIDE SEQUENCE [LARGE SCALE GENOMIC DNA]</scope>
    <source>
        <strain evidence="1 2">Jin1</strain>
    </source>
</reference>
<dbReference type="Proteomes" id="UP000613030">
    <property type="component" value="Unassembled WGS sequence"/>
</dbReference>
<evidence type="ECO:0000313" key="1">
    <source>
        <dbReference type="EMBL" id="MBL0743165.1"/>
    </source>
</evidence>
<evidence type="ECO:0000313" key="2">
    <source>
        <dbReference type="Proteomes" id="UP000613030"/>
    </source>
</evidence>
<dbReference type="RefSeq" id="WP_202012233.1">
    <property type="nucleotide sequence ID" value="NZ_JAERRB010000006.1"/>
</dbReference>